<keyword evidence="1" id="KW-0812">Transmembrane</keyword>
<accession>A0A2C9USB6</accession>
<feature type="transmembrane region" description="Helical" evidence="1">
    <location>
        <begin position="14"/>
        <end position="32"/>
    </location>
</feature>
<evidence type="ECO:0000256" key="1">
    <source>
        <dbReference type="SAM" id="Phobius"/>
    </source>
</evidence>
<sequence>MAVTFLLLQVSDNYVLSFLIYYLCFTCNLSMAW</sequence>
<keyword evidence="1" id="KW-1133">Transmembrane helix</keyword>
<proteinExistence type="predicted"/>
<reference evidence="2" key="1">
    <citation type="submission" date="2016-02" db="EMBL/GenBank/DDBJ databases">
        <title>WGS assembly of Manihot esculenta.</title>
        <authorList>
            <person name="Bredeson J.V."/>
            <person name="Prochnik S.E."/>
            <person name="Lyons J.B."/>
            <person name="Schmutz J."/>
            <person name="Grimwood J."/>
            <person name="Vrebalov J."/>
            <person name="Bart R.S."/>
            <person name="Amuge T."/>
            <person name="Ferguson M.E."/>
            <person name="Green R."/>
            <person name="Putnam N."/>
            <person name="Stites J."/>
            <person name="Rounsley S."/>
            <person name="Rokhsar D.S."/>
        </authorList>
    </citation>
    <scope>NUCLEOTIDE SEQUENCE [LARGE SCALE GENOMIC DNA]</scope>
    <source>
        <tissue evidence="2">Leaf</tissue>
    </source>
</reference>
<protein>
    <submittedName>
        <fullName evidence="2">Uncharacterized protein</fullName>
    </submittedName>
</protein>
<keyword evidence="1" id="KW-0472">Membrane</keyword>
<dbReference type="AlphaFoldDB" id="A0A2C9USB6"/>
<dbReference type="EMBL" id="CM004399">
    <property type="protein sequence ID" value="OAY34168.1"/>
    <property type="molecule type" value="Genomic_DNA"/>
</dbReference>
<name>A0A2C9USB6_MANES</name>
<evidence type="ECO:0000313" key="2">
    <source>
        <dbReference type="EMBL" id="OAY34168.1"/>
    </source>
</evidence>
<organism evidence="2">
    <name type="scientific">Manihot esculenta</name>
    <name type="common">Cassava</name>
    <name type="synonym">Jatropha manihot</name>
    <dbReference type="NCBI Taxonomy" id="3983"/>
    <lineage>
        <taxon>Eukaryota</taxon>
        <taxon>Viridiplantae</taxon>
        <taxon>Streptophyta</taxon>
        <taxon>Embryophyta</taxon>
        <taxon>Tracheophyta</taxon>
        <taxon>Spermatophyta</taxon>
        <taxon>Magnoliopsida</taxon>
        <taxon>eudicotyledons</taxon>
        <taxon>Gunneridae</taxon>
        <taxon>Pentapetalae</taxon>
        <taxon>rosids</taxon>
        <taxon>fabids</taxon>
        <taxon>Malpighiales</taxon>
        <taxon>Euphorbiaceae</taxon>
        <taxon>Crotonoideae</taxon>
        <taxon>Manihoteae</taxon>
        <taxon>Manihot</taxon>
    </lineage>
</organism>
<gene>
    <name evidence="2" type="ORF">MANES_13G155000</name>
</gene>